<organism evidence="1 2">
    <name type="scientific">Curvularia kusanoi</name>
    <name type="common">Cochliobolus kusanoi</name>
    <dbReference type="NCBI Taxonomy" id="90978"/>
    <lineage>
        <taxon>Eukaryota</taxon>
        <taxon>Fungi</taxon>
        <taxon>Dikarya</taxon>
        <taxon>Ascomycota</taxon>
        <taxon>Pezizomycotina</taxon>
        <taxon>Dothideomycetes</taxon>
        <taxon>Pleosporomycetidae</taxon>
        <taxon>Pleosporales</taxon>
        <taxon>Pleosporineae</taxon>
        <taxon>Pleosporaceae</taxon>
        <taxon>Curvularia</taxon>
    </lineage>
</organism>
<dbReference type="Proteomes" id="UP000801428">
    <property type="component" value="Unassembled WGS sequence"/>
</dbReference>
<evidence type="ECO:0000313" key="2">
    <source>
        <dbReference type="Proteomes" id="UP000801428"/>
    </source>
</evidence>
<proteinExistence type="predicted"/>
<dbReference type="EMBL" id="SWKU01000006">
    <property type="protein sequence ID" value="KAF3005728.1"/>
    <property type="molecule type" value="Genomic_DNA"/>
</dbReference>
<comment type="caution">
    <text evidence="1">The sequence shown here is derived from an EMBL/GenBank/DDBJ whole genome shotgun (WGS) entry which is preliminary data.</text>
</comment>
<evidence type="ECO:0000313" key="1">
    <source>
        <dbReference type="EMBL" id="KAF3005728.1"/>
    </source>
</evidence>
<dbReference type="InterPro" id="IPR038883">
    <property type="entry name" value="AN11006-like"/>
</dbReference>
<dbReference type="PANTHER" id="PTHR42085">
    <property type="entry name" value="F-BOX DOMAIN-CONTAINING PROTEIN"/>
    <property type="match status" value="1"/>
</dbReference>
<dbReference type="PANTHER" id="PTHR42085:SF1">
    <property type="entry name" value="F-BOX DOMAIN-CONTAINING PROTEIN"/>
    <property type="match status" value="1"/>
</dbReference>
<name>A0A9P4TI40_CURKU</name>
<gene>
    <name evidence="1" type="ORF">E8E13_006251</name>
</gene>
<keyword evidence="2" id="KW-1185">Reference proteome</keyword>
<accession>A0A9P4TI40</accession>
<protein>
    <submittedName>
        <fullName evidence="1">Uncharacterized protein</fullName>
    </submittedName>
</protein>
<dbReference type="OrthoDB" id="3688743at2759"/>
<dbReference type="AlphaFoldDB" id="A0A9P4TI40"/>
<sequence>MSLLLALPGELRNRIYEVAVESCQDAPAHLRHISRGPFPANRPKDWCELSRAFLGLTQTCRQIRKEFLAIHQTRVKVCVDITGIERYCSDILSHHELGNVVIEHDGSWKGGVWTDEDVDINIRELILLTSRCKEMNIEWAKGIMPRDLYKVLVSPAGTYDKFLRYLAERADKAEFGAVRYCCGDDPDGRVHMIDALLVYPNEQYVEDWMRQACTLPLEEWYEAHPSNEYEPLNEETQKGCDWTDNVFDWHTQLGLPRWSSIVVLADDAS</sequence>
<reference evidence="1" key="1">
    <citation type="submission" date="2019-04" db="EMBL/GenBank/DDBJ databases">
        <title>Sequencing of skin fungus with MAO and IRED activity.</title>
        <authorList>
            <person name="Marsaioli A.J."/>
            <person name="Bonatto J.M.C."/>
            <person name="Reis Junior O."/>
        </authorList>
    </citation>
    <scope>NUCLEOTIDE SEQUENCE</scope>
    <source>
        <strain evidence="1">30M1</strain>
    </source>
</reference>